<feature type="transmembrane region" description="Helical" evidence="8">
    <location>
        <begin position="252"/>
        <end position="272"/>
    </location>
</feature>
<proteinExistence type="inferred from homology"/>
<dbReference type="InterPro" id="IPR004812">
    <property type="entry name" value="Efflux_drug-R_Bcr/CmlA"/>
</dbReference>
<evidence type="ECO:0000256" key="7">
    <source>
        <dbReference type="ARBA" id="ARBA00023136"/>
    </source>
</evidence>
<dbReference type="PANTHER" id="PTHR43124:SF3">
    <property type="entry name" value="CHLORAMPHENICOL EFFLUX PUMP RV0191"/>
    <property type="match status" value="1"/>
</dbReference>
<name>A0A5K7YVB3_9BACT</name>
<evidence type="ECO:0000256" key="4">
    <source>
        <dbReference type="ARBA" id="ARBA00022475"/>
    </source>
</evidence>
<reference evidence="10 11" key="1">
    <citation type="submission" date="2019-11" db="EMBL/GenBank/DDBJ databases">
        <title>Comparative genomics of hydrocarbon-degrading Desulfosarcina strains.</title>
        <authorList>
            <person name="Watanabe M."/>
            <person name="Kojima H."/>
            <person name="Fukui M."/>
        </authorList>
    </citation>
    <scope>NUCLEOTIDE SEQUENCE [LARGE SCALE GENOMIC DNA]</scope>
    <source>
        <strain evidence="10 11">PL12</strain>
    </source>
</reference>
<dbReference type="NCBIfam" id="TIGR00710">
    <property type="entry name" value="efflux_Bcr_CflA"/>
    <property type="match status" value="1"/>
</dbReference>
<feature type="transmembrane region" description="Helical" evidence="8">
    <location>
        <begin position="370"/>
        <end position="391"/>
    </location>
</feature>
<dbReference type="Gene3D" id="1.20.1720.10">
    <property type="entry name" value="Multidrug resistance protein D"/>
    <property type="match status" value="1"/>
</dbReference>
<keyword evidence="7 8" id="KW-0472">Membrane</keyword>
<dbReference type="KEGG" id="dalk:DSCA_61900"/>
<evidence type="ECO:0000256" key="8">
    <source>
        <dbReference type="SAM" id="Phobius"/>
    </source>
</evidence>
<evidence type="ECO:0000256" key="6">
    <source>
        <dbReference type="ARBA" id="ARBA00022989"/>
    </source>
</evidence>
<protein>
    <submittedName>
        <fullName evidence="10">Bcr/CflA family drug resistance efflux transporter</fullName>
    </submittedName>
</protein>
<feature type="transmembrane region" description="Helical" evidence="8">
    <location>
        <begin position="284"/>
        <end position="304"/>
    </location>
</feature>
<evidence type="ECO:0000256" key="1">
    <source>
        <dbReference type="ARBA" id="ARBA00004651"/>
    </source>
</evidence>
<dbReference type="GO" id="GO:0042910">
    <property type="term" value="F:xenobiotic transmembrane transporter activity"/>
    <property type="evidence" value="ECO:0007669"/>
    <property type="project" value="InterPro"/>
</dbReference>
<sequence length="400" mass="43066">MKRGPGYREFVTLMAVMISITALSIDMMLPALPEIGRDLRVGHANDVQLVVTVLLFGMGIGQLVFGPLADSFGRKPVILTGFVIFIMGCWLSVFSSRFEVMVIGRMIQGIGTGGPRTAILALVRDQYGGRAMARIMSVVMAIFIVVPAIAPAVGQAVLLTMGWRAIFGVLMIQGFVALTWFAVRQPETLSRDDRIPFSGSRILDAVLGVCKNRRSMGYTLASGFIAGALMSYLSSAQQLFQEVYGLGREFPIYMAVLALFVGGASFVNSRIVMRFGMRALSHRAVLLFIVLTTMFLAATCQMGGRPPLWLMMAFFAPSFFCMGILFGNLSAIAMDPLKHMAGIGAAIVGSLSNFISSSSGALVGRCYDGSALPLACGLVILGILTAIAMRWSEKPPVVKR</sequence>
<feature type="transmembrane region" description="Helical" evidence="8">
    <location>
        <begin position="165"/>
        <end position="183"/>
    </location>
</feature>
<dbReference type="InterPro" id="IPR050189">
    <property type="entry name" value="MFS_Efflux_Transporters"/>
</dbReference>
<dbReference type="AlphaFoldDB" id="A0A5K7YVB3"/>
<dbReference type="InterPro" id="IPR020846">
    <property type="entry name" value="MFS_dom"/>
</dbReference>
<dbReference type="EMBL" id="AP021874">
    <property type="protein sequence ID" value="BBO72260.1"/>
    <property type="molecule type" value="Genomic_DNA"/>
</dbReference>
<accession>A0A5K7YVB3</accession>
<dbReference type="CDD" id="cd17320">
    <property type="entry name" value="MFS_MdfA_MDR_like"/>
    <property type="match status" value="1"/>
</dbReference>
<dbReference type="InterPro" id="IPR011701">
    <property type="entry name" value="MFS"/>
</dbReference>
<dbReference type="Proteomes" id="UP000427906">
    <property type="component" value="Chromosome"/>
</dbReference>
<keyword evidence="5 8" id="KW-0812">Transmembrane</keyword>
<dbReference type="SUPFAM" id="SSF103473">
    <property type="entry name" value="MFS general substrate transporter"/>
    <property type="match status" value="1"/>
</dbReference>
<dbReference type="PANTHER" id="PTHR43124">
    <property type="entry name" value="PURINE EFFLUX PUMP PBUE"/>
    <property type="match status" value="1"/>
</dbReference>
<feature type="transmembrane region" description="Helical" evidence="8">
    <location>
        <begin position="310"/>
        <end position="329"/>
    </location>
</feature>
<dbReference type="RefSeq" id="WP_155319981.1">
    <property type="nucleotide sequence ID" value="NZ_AP021874.1"/>
</dbReference>
<evidence type="ECO:0000259" key="9">
    <source>
        <dbReference type="PROSITE" id="PS50850"/>
    </source>
</evidence>
<feature type="transmembrane region" description="Helical" evidence="8">
    <location>
        <begin position="218"/>
        <end position="240"/>
    </location>
</feature>
<dbReference type="GO" id="GO:0005886">
    <property type="term" value="C:plasma membrane"/>
    <property type="evidence" value="ECO:0007669"/>
    <property type="project" value="UniProtKB-SubCell"/>
</dbReference>
<feature type="transmembrane region" description="Helical" evidence="8">
    <location>
        <begin position="77"/>
        <end position="96"/>
    </location>
</feature>
<gene>
    <name evidence="10" type="ORF">DSCA_61900</name>
</gene>
<dbReference type="InterPro" id="IPR036259">
    <property type="entry name" value="MFS_trans_sf"/>
</dbReference>
<dbReference type="PROSITE" id="PS50850">
    <property type="entry name" value="MFS"/>
    <property type="match status" value="1"/>
</dbReference>
<feature type="domain" description="Major facilitator superfamily (MFS) profile" evidence="9">
    <location>
        <begin position="10"/>
        <end position="394"/>
    </location>
</feature>
<keyword evidence="4" id="KW-1003">Cell membrane</keyword>
<keyword evidence="3" id="KW-0813">Transport</keyword>
<dbReference type="GO" id="GO:1990961">
    <property type="term" value="P:xenobiotic detoxification by transmembrane export across the plasma membrane"/>
    <property type="evidence" value="ECO:0007669"/>
    <property type="project" value="InterPro"/>
</dbReference>
<keyword evidence="11" id="KW-1185">Reference proteome</keyword>
<keyword evidence="6 8" id="KW-1133">Transmembrane helix</keyword>
<evidence type="ECO:0000313" key="11">
    <source>
        <dbReference type="Proteomes" id="UP000427906"/>
    </source>
</evidence>
<evidence type="ECO:0000256" key="5">
    <source>
        <dbReference type="ARBA" id="ARBA00022692"/>
    </source>
</evidence>
<organism evidence="10 11">
    <name type="scientific">Desulfosarcina alkanivorans</name>
    <dbReference type="NCBI Taxonomy" id="571177"/>
    <lineage>
        <taxon>Bacteria</taxon>
        <taxon>Pseudomonadati</taxon>
        <taxon>Thermodesulfobacteriota</taxon>
        <taxon>Desulfobacteria</taxon>
        <taxon>Desulfobacterales</taxon>
        <taxon>Desulfosarcinaceae</taxon>
        <taxon>Desulfosarcina</taxon>
    </lineage>
</organism>
<feature type="transmembrane region" description="Helical" evidence="8">
    <location>
        <begin position="341"/>
        <end position="364"/>
    </location>
</feature>
<comment type="subcellular location">
    <subcellularLocation>
        <location evidence="1">Cell membrane</location>
        <topology evidence="1">Multi-pass membrane protein</topology>
    </subcellularLocation>
</comment>
<dbReference type="Pfam" id="PF07690">
    <property type="entry name" value="MFS_1"/>
    <property type="match status" value="1"/>
</dbReference>
<feature type="transmembrane region" description="Helical" evidence="8">
    <location>
        <begin position="135"/>
        <end position="159"/>
    </location>
</feature>
<evidence type="ECO:0000313" key="10">
    <source>
        <dbReference type="EMBL" id="BBO72260.1"/>
    </source>
</evidence>
<evidence type="ECO:0000256" key="3">
    <source>
        <dbReference type="ARBA" id="ARBA00022448"/>
    </source>
</evidence>
<comment type="similarity">
    <text evidence="2">Belongs to the major facilitator superfamily. Bcr/CmlA family.</text>
</comment>
<evidence type="ECO:0000256" key="2">
    <source>
        <dbReference type="ARBA" id="ARBA00006236"/>
    </source>
</evidence>
<dbReference type="OrthoDB" id="5525432at2"/>
<feature type="transmembrane region" description="Helical" evidence="8">
    <location>
        <begin position="12"/>
        <end position="32"/>
    </location>
</feature>
<feature type="transmembrane region" description="Helical" evidence="8">
    <location>
        <begin position="47"/>
        <end position="65"/>
    </location>
</feature>